<protein>
    <submittedName>
        <fullName evidence="2">Uncharacterized protein</fullName>
    </submittedName>
</protein>
<name>A0A6V7P0C8_ANACO</name>
<proteinExistence type="predicted"/>
<organism evidence="2">
    <name type="scientific">Ananas comosus var. bracteatus</name>
    <name type="common">red pineapple</name>
    <dbReference type="NCBI Taxonomy" id="296719"/>
    <lineage>
        <taxon>Eukaryota</taxon>
        <taxon>Viridiplantae</taxon>
        <taxon>Streptophyta</taxon>
        <taxon>Embryophyta</taxon>
        <taxon>Tracheophyta</taxon>
        <taxon>Spermatophyta</taxon>
        <taxon>Magnoliopsida</taxon>
        <taxon>Liliopsida</taxon>
        <taxon>Poales</taxon>
        <taxon>Bromeliaceae</taxon>
        <taxon>Bromelioideae</taxon>
        <taxon>Ananas</taxon>
    </lineage>
</organism>
<sequence length="229" mass="25131">MIATDLANQFGGFCNDFHVARYRERDYVIFLPQNASRSLITFKVWIKLVNLPFECWSESRVASIVNGFGRFLKADENSLNVFDLTSFRCQIAVEDPSDIPENLAITMGDLTVPVTVVLESSTAPFGGDDRASRLQAATLMSDSRDGVGPGQDNSSEIRDRRRQGPISSEAHGRRRLPPLTSGVVPALAAGNDRVTAPITRRMVGPRAWMSELHVAPAPGFARLPVLANF</sequence>
<gene>
    <name evidence="2" type="ORF">CB5_LOCUS7470</name>
</gene>
<dbReference type="EMBL" id="LR862143">
    <property type="protein sequence ID" value="CAD1824259.1"/>
    <property type="molecule type" value="Genomic_DNA"/>
</dbReference>
<reference evidence="2" key="1">
    <citation type="submission" date="2020-07" db="EMBL/GenBank/DDBJ databases">
        <authorList>
            <person name="Lin J."/>
        </authorList>
    </citation>
    <scope>NUCLEOTIDE SEQUENCE</scope>
</reference>
<evidence type="ECO:0000313" key="2">
    <source>
        <dbReference type="EMBL" id="CAD1824259.1"/>
    </source>
</evidence>
<evidence type="ECO:0000256" key="1">
    <source>
        <dbReference type="SAM" id="MobiDB-lite"/>
    </source>
</evidence>
<accession>A0A6V7P0C8</accession>
<dbReference type="AlphaFoldDB" id="A0A6V7P0C8"/>
<feature type="region of interest" description="Disordered" evidence="1">
    <location>
        <begin position="140"/>
        <end position="183"/>
    </location>
</feature>